<accession>A0A917RWN7</accession>
<keyword evidence="18" id="KW-1185">Reference proteome</keyword>
<evidence type="ECO:0000256" key="14">
    <source>
        <dbReference type="SAM" id="Phobius"/>
    </source>
</evidence>
<dbReference type="InterPro" id="IPR036890">
    <property type="entry name" value="HATPase_C_sf"/>
</dbReference>
<gene>
    <name evidence="17" type="primary">liaS</name>
    <name evidence="17" type="ORF">GCM10007968_03430</name>
</gene>
<dbReference type="InterPro" id="IPR005467">
    <property type="entry name" value="His_kinase_dom"/>
</dbReference>
<keyword evidence="7 14" id="KW-0812">Transmembrane</keyword>
<proteinExistence type="predicted"/>
<keyword evidence="5" id="KW-0597">Phosphoprotein</keyword>
<evidence type="ECO:0000313" key="17">
    <source>
        <dbReference type="EMBL" id="GGL42831.1"/>
    </source>
</evidence>
<dbReference type="EMBL" id="BMOK01000001">
    <property type="protein sequence ID" value="GGL42831.1"/>
    <property type="molecule type" value="Genomic_DNA"/>
</dbReference>
<feature type="transmembrane region" description="Helical" evidence="14">
    <location>
        <begin position="12"/>
        <end position="34"/>
    </location>
</feature>
<name>A0A917RWN7_9BACL</name>
<keyword evidence="8" id="KW-0547">Nucleotide-binding</keyword>
<evidence type="ECO:0000256" key="3">
    <source>
        <dbReference type="ARBA" id="ARBA00012438"/>
    </source>
</evidence>
<keyword evidence="4" id="KW-1003">Cell membrane</keyword>
<dbReference type="Proteomes" id="UP000654670">
    <property type="component" value="Unassembled WGS sequence"/>
</dbReference>
<evidence type="ECO:0000256" key="6">
    <source>
        <dbReference type="ARBA" id="ARBA00022679"/>
    </source>
</evidence>
<comment type="subcellular location">
    <subcellularLocation>
        <location evidence="2">Cell membrane</location>
        <topology evidence="2">Multi-pass membrane protein</topology>
    </subcellularLocation>
</comment>
<dbReference type="PANTHER" id="PTHR24421:SF37">
    <property type="entry name" value="SENSOR HISTIDINE KINASE NARS"/>
    <property type="match status" value="1"/>
</dbReference>
<dbReference type="GO" id="GO:0005886">
    <property type="term" value="C:plasma membrane"/>
    <property type="evidence" value="ECO:0007669"/>
    <property type="project" value="UniProtKB-SubCell"/>
</dbReference>
<dbReference type="SUPFAM" id="SSF55874">
    <property type="entry name" value="ATPase domain of HSP90 chaperone/DNA topoisomerase II/histidine kinase"/>
    <property type="match status" value="1"/>
</dbReference>
<dbReference type="Pfam" id="PF02518">
    <property type="entry name" value="HATPase_c"/>
    <property type="match status" value="1"/>
</dbReference>
<feature type="domain" description="HAMP" evidence="16">
    <location>
        <begin position="67"/>
        <end position="119"/>
    </location>
</feature>
<dbReference type="Gene3D" id="3.30.565.10">
    <property type="entry name" value="Histidine kinase-like ATPase, C-terminal domain"/>
    <property type="match status" value="1"/>
</dbReference>
<dbReference type="Gene3D" id="1.20.5.1930">
    <property type="match status" value="1"/>
</dbReference>
<evidence type="ECO:0000256" key="11">
    <source>
        <dbReference type="ARBA" id="ARBA00022989"/>
    </source>
</evidence>
<feature type="transmembrane region" description="Helical" evidence="14">
    <location>
        <begin position="40"/>
        <end position="63"/>
    </location>
</feature>
<evidence type="ECO:0000256" key="5">
    <source>
        <dbReference type="ARBA" id="ARBA00022553"/>
    </source>
</evidence>
<reference evidence="17" key="2">
    <citation type="submission" date="2020-09" db="EMBL/GenBank/DDBJ databases">
        <authorList>
            <person name="Sun Q."/>
            <person name="Ohkuma M."/>
        </authorList>
    </citation>
    <scope>NUCLEOTIDE SEQUENCE</scope>
    <source>
        <strain evidence="17">JCM 15325</strain>
    </source>
</reference>
<evidence type="ECO:0000256" key="12">
    <source>
        <dbReference type="ARBA" id="ARBA00023012"/>
    </source>
</evidence>
<dbReference type="InterPro" id="IPR003660">
    <property type="entry name" value="HAMP_dom"/>
</dbReference>
<dbReference type="CDD" id="cd16917">
    <property type="entry name" value="HATPase_UhpB-NarQ-NarX-like"/>
    <property type="match status" value="1"/>
</dbReference>
<dbReference type="PROSITE" id="PS50885">
    <property type="entry name" value="HAMP"/>
    <property type="match status" value="1"/>
</dbReference>
<dbReference type="PROSITE" id="PS50109">
    <property type="entry name" value="HIS_KIN"/>
    <property type="match status" value="1"/>
</dbReference>
<reference evidence="17" key="1">
    <citation type="journal article" date="2014" name="Int. J. Syst. Evol. Microbiol.">
        <title>Complete genome sequence of Corynebacterium casei LMG S-19264T (=DSM 44701T), isolated from a smear-ripened cheese.</title>
        <authorList>
            <consortium name="US DOE Joint Genome Institute (JGI-PGF)"/>
            <person name="Walter F."/>
            <person name="Albersmeier A."/>
            <person name="Kalinowski J."/>
            <person name="Ruckert C."/>
        </authorList>
    </citation>
    <scope>NUCLEOTIDE SEQUENCE</scope>
    <source>
        <strain evidence="17">JCM 15325</strain>
    </source>
</reference>
<keyword evidence="12" id="KW-0902">Two-component regulatory system</keyword>
<dbReference type="GO" id="GO:0005524">
    <property type="term" value="F:ATP binding"/>
    <property type="evidence" value="ECO:0007669"/>
    <property type="project" value="UniProtKB-KW"/>
</dbReference>
<comment type="catalytic activity">
    <reaction evidence="1">
        <text>ATP + protein L-histidine = ADP + protein N-phospho-L-histidine.</text>
        <dbReference type="EC" id="2.7.13.3"/>
    </reaction>
</comment>
<dbReference type="EC" id="2.7.13.3" evidence="3"/>
<keyword evidence="10" id="KW-0067">ATP-binding</keyword>
<dbReference type="GO" id="GO:0046983">
    <property type="term" value="F:protein dimerization activity"/>
    <property type="evidence" value="ECO:0007669"/>
    <property type="project" value="InterPro"/>
</dbReference>
<keyword evidence="11 14" id="KW-1133">Transmembrane helix</keyword>
<protein>
    <recommendedName>
        <fullName evidence="3">histidine kinase</fullName>
        <ecNumber evidence="3">2.7.13.3</ecNumber>
    </recommendedName>
</protein>
<dbReference type="InterPro" id="IPR050482">
    <property type="entry name" value="Sensor_HK_TwoCompSys"/>
</dbReference>
<dbReference type="PANTHER" id="PTHR24421">
    <property type="entry name" value="NITRATE/NITRITE SENSOR PROTEIN NARX-RELATED"/>
    <property type="match status" value="1"/>
</dbReference>
<keyword evidence="13 14" id="KW-0472">Membrane</keyword>
<evidence type="ECO:0000256" key="9">
    <source>
        <dbReference type="ARBA" id="ARBA00022777"/>
    </source>
</evidence>
<dbReference type="AlphaFoldDB" id="A0A917RWN7"/>
<evidence type="ECO:0000259" key="16">
    <source>
        <dbReference type="PROSITE" id="PS50885"/>
    </source>
</evidence>
<sequence length="347" mass="39010">MSNYRIRTFKIQATSSFFSSVLLFGMMQLFFFYIPDPHALLISTLAFFLSFFANLFTGTRLFTKDYRLIKNRMENMDLFIRTLSSGKLSARIKTENEGTISQVEQSLNELADKIDTQVKFLQKLADENVEINAKVKNAAVTEERQRIARDLHDAVSQQLFALAMLASAAEKTIFTNPKKAAENIADVSDIAGKAQGEMRALLLHLRPVRLSGESLDRGLERLIHELDGKTPIQFEVSVDPIPGLSKGIENHLFLLSQEALSNALRHSEATKVRLALYVKEQSVVLNIFDNGRGFNPAKEKVASYGLKTMRERTAEIGGHFVLTTQEGEGTSIHIRVPIQEERVSEDE</sequence>
<dbReference type="Pfam" id="PF07730">
    <property type="entry name" value="HisKA_3"/>
    <property type="match status" value="1"/>
</dbReference>
<feature type="domain" description="Histidine kinase" evidence="15">
    <location>
        <begin position="146"/>
        <end position="340"/>
    </location>
</feature>
<evidence type="ECO:0000256" key="8">
    <source>
        <dbReference type="ARBA" id="ARBA00022741"/>
    </source>
</evidence>
<evidence type="ECO:0000256" key="4">
    <source>
        <dbReference type="ARBA" id="ARBA00022475"/>
    </source>
</evidence>
<keyword evidence="6" id="KW-0808">Transferase</keyword>
<evidence type="ECO:0000256" key="7">
    <source>
        <dbReference type="ARBA" id="ARBA00022692"/>
    </source>
</evidence>
<dbReference type="RefSeq" id="WP_188801263.1">
    <property type="nucleotide sequence ID" value="NZ_BMOK01000001.1"/>
</dbReference>
<organism evidence="17 18">
    <name type="scientific">Sporolactobacillus putidus</name>
    <dbReference type="NCBI Taxonomy" id="492735"/>
    <lineage>
        <taxon>Bacteria</taxon>
        <taxon>Bacillati</taxon>
        <taxon>Bacillota</taxon>
        <taxon>Bacilli</taxon>
        <taxon>Bacillales</taxon>
        <taxon>Sporolactobacillaceae</taxon>
        <taxon>Sporolactobacillus</taxon>
    </lineage>
</organism>
<evidence type="ECO:0000256" key="1">
    <source>
        <dbReference type="ARBA" id="ARBA00000085"/>
    </source>
</evidence>
<evidence type="ECO:0000259" key="15">
    <source>
        <dbReference type="PROSITE" id="PS50109"/>
    </source>
</evidence>
<comment type="caution">
    <text evidence="17">The sequence shown here is derived from an EMBL/GenBank/DDBJ whole genome shotgun (WGS) entry which is preliminary data.</text>
</comment>
<dbReference type="InterPro" id="IPR003594">
    <property type="entry name" value="HATPase_dom"/>
</dbReference>
<evidence type="ECO:0000256" key="10">
    <source>
        <dbReference type="ARBA" id="ARBA00022840"/>
    </source>
</evidence>
<evidence type="ECO:0000256" key="2">
    <source>
        <dbReference type="ARBA" id="ARBA00004651"/>
    </source>
</evidence>
<dbReference type="InterPro" id="IPR011712">
    <property type="entry name" value="Sig_transdc_His_kin_sub3_dim/P"/>
</dbReference>
<keyword evidence="9 17" id="KW-0418">Kinase</keyword>
<dbReference type="GO" id="GO:0000155">
    <property type="term" value="F:phosphorelay sensor kinase activity"/>
    <property type="evidence" value="ECO:0007669"/>
    <property type="project" value="InterPro"/>
</dbReference>
<evidence type="ECO:0000256" key="13">
    <source>
        <dbReference type="ARBA" id="ARBA00023136"/>
    </source>
</evidence>
<evidence type="ECO:0000313" key="18">
    <source>
        <dbReference type="Proteomes" id="UP000654670"/>
    </source>
</evidence>
<dbReference type="SMART" id="SM00387">
    <property type="entry name" value="HATPase_c"/>
    <property type="match status" value="1"/>
</dbReference>